<keyword evidence="16" id="KW-0862">Zinc</keyword>
<reference evidence="18" key="1">
    <citation type="thesis" date="2020" institute="ProQuest LLC" country="789 East Eisenhower Parkway, Ann Arbor, MI, USA">
        <title>Comparative Genomics and Chromosome Evolution.</title>
        <authorList>
            <person name="Mudd A.B."/>
        </authorList>
    </citation>
    <scope>NUCLEOTIDE SEQUENCE</scope>
    <source>
        <strain evidence="18">Female2</strain>
        <tissue evidence="18">Blood</tissue>
    </source>
</reference>
<gene>
    <name evidence="18" type="ORF">GDO86_011559</name>
</gene>
<dbReference type="OrthoDB" id="10257263at2759"/>
<dbReference type="AlphaFoldDB" id="A0A8T2JGS0"/>
<evidence type="ECO:0000256" key="5">
    <source>
        <dbReference type="ARBA" id="ARBA00022475"/>
    </source>
</evidence>
<dbReference type="Pfam" id="PF05147">
    <property type="entry name" value="LANC_like"/>
    <property type="match status" value="1"/>
</dbReference>
<comment type="caution">
    <text evidence="18">The sequence shown here is derived from an EMBL/GenBank/DDBJ whole genome shotgun (WGS) entry which is preliminary data.</text>
</comment>
<keyword evidence="6" id="KW-0963">Cytoplasm</keyword>
<keyword evidence="19" id="KW-1185">Reference proteome</keyword>
<keyword evidence="11" id="KW-0449">Lipoprotein</keyword>
<keyword evidence="10" id="KW-0539">Nucleus</keyword>
<proteinExistence type="inferred from homology"/>
<dbReference type="PRINTS" id="PR01950">
    <property type="entry name" value="LANCSUPER"/>
</dbReference>
<feature type="binding site" evidence="16">
    <location>
        <position position="317"/>
    </location>
    <ligand>
        <name>Zn(2+)</name>
        <dbReference type="ChEBI" id="CHEBI:29105"/>
    </ligand>
</feature>
<dbReference type="SMART" id="SM01260">
    <property type="entry name" value="LANC_like"/>
    <property type="match status" value="1"/>
</dbReference>
<name>A0A8T2JGS0_9PIPI</name>
<dbReference type="GO" id="GO:0005886">
    <property type="term" value="C:plasma membrane"/>
    <property type="evidence" value="ECO:0007669"/>
    <property type="project" value="UniProtKB-SubCell"/>
</dbReference>
<protein>
    <recommendedName>
        <fullName evidence="14">LanC-like protein 2</fullName>
    </recommendedName>
    <alternativeName>
        <fullName evidence="15">Testis-specific adriamycin sensitivity protein</fullName>
    </alternativeName>
</protein>
<keyword evidence="16" id="KW-0479">Metal-binding</keyword>
<dbReference type="CDD" id="cd04794">
    <property type="entry name" value="euk_LANCL"/>
    <property type="match status" value="1"/>
</dbReference>
<keyword evidence="7" id="KW-0597">Phosphoprotein</keyword>
<dbReference type="EMBL" id="JAACNH010000005">
    <property type="protein sequence ID" value="KAG8442788.1"/>
    <property type="molecule type" value="Genomic_DNA"/>
</dbReference>
<evidence type="ECO:0000256" key="16">
    <source>
        <dbReference type="PIRSR" id="PIRSR607822-1"/>
    </source>
</evidence>
<keyword evidence="8" id="KW-0519">Myristate</keyword>
<dbReference type="PANTHER" id="PTHR12736">
    <property type="entry name" value="LANC-LIKE PROTEIN"/>
    <property type="match status" value="1"/>
</dbReference>
<dbReference type="InterPro" id="IPR012341">
    <property type="entry name" value="6hp_glycosidase-like_sf"/>
</dbReference>
<evidence type="ECO:0000256" key="3">
    <source>
        <dbReference type="ARBA" id="ARBA00004496"/>
    </source>
</evidence>
<keyword evidence="5" id="KW-1003">Cell membrane</keyword>
<feature type="binding site" evidence="16">
    <location>
        <position position="363"/>
    </location>
    <ligand>
        <name>Zn(2+)</name>
        <dbReference type="ChEBI" id="CHEBI:29105"/>
    </ligand>
</feature>
<evidence type="ECO:0000313" key="18">
    <source>
        <dbReference type="EMBL" id="KAG8442788.1"/>
    </source>
</evidence>
<keyword evidence="9" id="KW-0472">Membrane</keyword>
<dbReference type="PRINTS" id="PR01951">
    <property type="entry name" value="LANCEUKARYTE"/>
</dbReference>
<dbReference type="GO" id="GO:0005634">
    <property type="term" value="C:nucleus"/>
    <property type="evidence" value="ECO:0007669"/>
    <property type="project" value="UniProtKB-SubCell"/>
</dbReference>
<dbReference type="FunFam" id="1.50.10.10:FF:000022">
    <property type="entry name" value="LanC like 2"/>
    <property type="match status" value="1"/>
</dbReference>
<dbReference type="InterPro" id="IPR007822">
    <property type="entry name" value="LANC-like"/>
</dbReference>
<dbReference type="GO" id="GO:0005737">
    <property type="term" value="C:cytoplasm"/>
    <property type="evidence" value="ECO:0007669"/>
    <property type="project" value="UniProtKB-SubCell"/>
</dbReference>
<evidence type="ECO:0000313" key="19">
    <source>
        <dbReference type="Proteomes" id="UP000812440"/>
    </source>
</evidence>
<evidence type="ECO:0000256" key="15">
    <source>
        <dbReference type="ARBA" id="ARBA00079485"/>
    </source>
</evidence>
<evidence type="ECO:0000256" key="11">
    <source>
        <dbReference type="ARBA" id="ARBA00023288"/>
    </source>
</evidence>
<feature type="binding site" evidence="16">
    <location>
        <position position="364"/>
    </location>
    <ligand>
        <name>Zn(2+)</name>
        <dbReference type="ChEBI" id="CHEBI:29105"/>
    </ligand>
</feature>
<sequence>MGESMSKRLRLQLGGEAEMEERSFVNPYPDYRPPQPVSGSSEQEEESEGEALGELDLPFDRDGKIRGSLLRHLQSKISDLLQQMEEGLKTADPHDCSAYTGYSGIALLYLQLYRVTKEQSHLQRSLDYVKRILRNLNGRRVSFLCGDAGPLAVSAVVYHMYQNETESKECISKLMQLQKGVVTMDSDIPDELLYGRAGYLFSLLYLNAEIGPDTVPQASIKEVVDAIIESGKNFSKEEHKTDRCPLLYQWHKKQYVGAAHGLAGIYYMLMQPLSKVEQETLSELLKPSIDYLRHKKFRSGNYPSSLSNETDRLVHWCHGAPGVIHMLLQAHKVFKEEKYLKDAVECSDVIWQRGLLRKGYGICHGTSGNGYAFLSLYKHTQDKKYLYRACKFAEWCLDYGKHGCRIPDRPYSLFEGMAGAIHFLSDMMTPETSRFPAFEL</sequence>
<evidence type="ECO:0000256" key="2">
    <source>
        <dbReference type="ARBA" id="ARBA00004236"/>
    </source>
</evidence>
<dbReference type="GO" id="GO:0046872">
    <property type="term" value="F:metal ion binding"/>
    <property type="evidence" value="ECO:0007669"/>
    <property type="project" value="UniProtKB-KW"/>
</dbReference>
<evidence type="ECO:0000256" key="13">
    <source>
        <dbReference type="ARBA" id="ARBA00063110"/>
    </source>
</evidence>
<evidence type="ECO:0000256" key="14">
    <source>
        <dbReference type="ARBA" id="ARBA00074151"/>
    </source>
</evidence>
<dbReference type="InterPro" id="IPR020464">
    <property type="entry name" value="LanC-like_prot_euk"/>
</dbReference>
<evidence type="ECO:0000256" key="6">
    <source>
        <dbReference type="ARBA" id="ARBA00022490"/>
    </source>
</evidence>
<evidence type="ECO:0000256" key="7">
    <source>
        <dbReference type="ARBA" id="ARBA00022553"/>
    </source>
</evidence>
<evidence type="ECO:0000256" key="12">
    <source>
        <dbReference type="ARBA" id="ARBA00054156"/>
    </source>
</evidence>
<evidence type="ECO:0000256" key="10">
    <source>
        <dbReference type="ARBA" id="ARBA00023242"/>
    </source>
</evidence>
<feature type="compositionally biased region" description="Acidic residues" evidence="17">
    <location>
        <begin position="42"/>
        <end position="53"/>
    </location>
</feature>
<organism evidence="18 19">
    <name type="scientific">Hymenochirus boettgeri</name>
    <name type="common">Congo dwarf clawed frog</name>
    <dbReference type="NCBI Taxonomy" id="247094"/>
    <lineage>
        <taxon>Eukaryota</taxon>
        <taxon>Metazoa</taxon>
        <taxon>Chordata</taxon>
        <taxon>Craniata</taxon>
        <taxon>Vertebrata</taxon>
        <taxon>Euteleostomi</taxon>
        <taxon>Amphibia</taxon>
        <taxon>Batrachia</taxon>
        <taxon>Anura</taxon>
        <taxon>Pipoidea</taxon>
        <taxon>Pipidae</taxon>
        <taxon>Pipinae</taxon>
        <taxon>Hymenochirus</taxon>
    </lineage>
</organism>
<evidence type="ECO:0000256" key="4">
    <source>
        <dbReference type="ARBA" id="ARBA00007179"/>
    </source>
</evidence>
<dbReference type="PANTHER" id="PTHR12736:SF11">
    <property type="entry name" value="LANC-LIKE PROTEIN 2"/>
    <property type="match status" value="1"/>
</dbReference>
<evidence type="ECO:0000256" key="1">
    <source>
        <dbReference type="ARBA" id="ARBA00004123"/>
    </source>
</evidence>
<comment type="subunit">
    <text evidence="13">Interacts with an array of inositol phospholipids such as phosphatidylinositol 3-phosphate (PI3P), phosphatidylinositol 4-phosphate (PI4P) and phosphatidylinositol 5-phosphate (PI5P). PIP-binding enhances membrane association.</text>
</comment>
<dbReference type="SUPFAM" id="SSF158745">
    <property type="entry name" value="LanC-like"/>
    <property type="match status" value="1"/>
</dbReference>
<evidence type="ECO:0000256" key="17">
    <source>
        <dbReference type="SAM" id="MobiDB-lite"/>
    </source>
</evidence>
<comment type="subcellular location">
    <subcellularLocation>
        <location evidence="2">Cell membrane</location>
    </subcellularLocation>
    <subcellularLocation>
        <location evidence="3">Cytoplasm</location>
    </subcellularLocation>
    <subcellularLocation>
        <location evidence="1">Nucleus</location>
    </subcellularLocation>
</comment>
<dbReference type="GO" id="GO:0005975">
    <property type="term" value="P:carbohydrate metabolic process"/>
    <property type="evidence" value="ECO:0007669"/>
    <property type="project" value="InterPro"/>
</dbReference>
<evidence type="ECO:0000256" key="9">
    <source>
        <dbReference type="ARBA" id="ARBA00023136"/>
    </source>
</evidence>
<evidence type="ECO:0000256" key="8">
    <source>
        <dbReference type="ARBA" id="ARBA00022707"/>
    </source>
</evidence>
<comment type="similarity">
    <text evidence="4">Belongs to the LanC-like protein family.</text>
</comment>
<dbReference type="GO" id="GO:0031179">
    <property type="term" value="P:peptide modification"/>
    <property type="evidence" value="ECO:0007669"/>
    <property type="project" value="InterPro"/>
</dbReference>
<dbReference type="Proteomes" id="UP000812440">
    <property type="component" value="Chromosome 6"/>
</dbReference>
<accession>A0A8T2JGS0</accession>
<feature type="region of interest" description="Disordered" evidence="17">
    <location>
        <begin position="1"/>
        <end position="58"/>
    </location>
</feature>
<dbReference type="Gene3D" id="1.50.10.10">
    <property type="match status" value="1"/>
</dbReference>
<comment type="function">
    <text evidence="12">Necessary for abscisic acid (ABA) binding on the cell membrane and activation of the ABA signaling pathway in granulocytes.</text>
</comment>